<dbReference type="PANTHER" id="PTHR43283:SF11">
    <property type="entry name" value="BETA-LACTAMASE-RELATED DOMAIN-CONTAINING PROTEIN"/>
    <property type="match status" value="1"/>
</dbReference>
<dbReference type="GO" id="GO:0016787">
    <property type="term" value="F:hydrolase activity"/>
    <property type="evidence" value="ECO:0007669"/>
    <property type="project" value="UniProtKB-KW"/>
</dbReference>
<evidence type="ECO:0000259" key="2">
    <source>
        <dbReference type="Pfam" id="PF00144"/>
    </source>
</evidence>
<feature type="domain" description="Beta-lactamase-related" evidence="2">
    <location>
        <begin position="37"/>
        <end position="357"/>
    </location>
</feature>
<comment type="caution">
    <text evidence="3">The sequence shown here is derived from an EMBL/GenBank/DDBJ whole genome shotgun (WGS) entry which is preliminary data.</text>
</comment>
<dbReference type="PANTHER" id="PTHR43283">
    <property type="entry name" value="BETA-LACTAMASE-RELATED"/>
    <property type="match status" value="1"/>
</dbReference>
<evidence type="ECO:0000256" key="1">
    <source>
        <dbReference type="ARBA" id="ARBA00022801"/>
    </source>
</evidence>
<dbReference type="SUPFAM" id="SSF56601">
    <property type="entry name" value="beta-lactamase/transpeptidase-like"/>
    <property type="match status" value="1"/>
</dbReference>
<organism evidence="3 4">
    <name type="scientific">Lentibacillus salinarum</name>
    <dbReference type="NCBI Taxonomy" id="446820"/>
    <lineage>
        <taxon>Bacteria</taxon>
        <taxon>Bacillati</taxon>
        <taxon>Bacillota</taxon>
        <taxon>Bacilli</taxon>
        <taxon>Bacillales</taxon>
        <taxon>Bacillaceae</taxon>
        <taxon>Lentibacillus</taxon>
    </lineage>
</organism>
<gene>
    <name evidence="3" type="ORF">ACFQ4A_10810</name>
</gene>
<protein>
    <submittedName>
        <fullName evidence="3">Serine hydrolase domain-containing protein</fullName>
        <ecNumber evidence="3">3.-.-.-</ecNumber>
    </submittedName>
</protein>
<accession>A0ABW3ZUS7</accession>
<sequence>MKKGVLMKQQEIRISSHKAGMDEERLKNAFTILSREIEAKRIPGAAAVVGKKDLIAGSFAGGSIMIDETVNTPVNQDTIFDCASLTKVVITLPLVLRLMEQGLIELDEPVSTYVPAFHKGAKSHVTIRHLLTHTSGLKPHIRNDFTNWKPEEAKAYIYSQELDHYPGKWVVYSDLGFIILGDIIERILNQPLDKAAEAYILHPLGMVDTYFNPPDHLKSRIAATEYRRDLKRYQWGEVHDEKAYAFGGISGHAGLFSTVGDLARYAQMWLNQGELGDALIFSPVTVENSIRNYTLLLNGNRGLGWVLKGDTLDASGDLFSQYSYGHTGFTGTSLWIDPEKDLFVVLLTNRVHLGRDHSIFRLRRVFHNAVMASAID</sequence>
<dbReference type="EMBL" id="JBHTNH010000023">
    <property type="protein sequence ID" value="MFD1362145.1"/>
    <property type="molecule type" value="Genomic_DNA"/>
</dbReference>
<dbReference type="Gene3D" id="3.40.710.10">
    <property type="entry name" value="DD-peptidase/beta-lactamase superfamily"/>
    <property type="match status" value="1"/>
</dbReference>
<evidence type="ECO:0000313" key="4">
    <source>
        <dbReference type="Proteomes" id="UP001597178"/>
    </source>
</evidence>
<dbReference type="InterPro" id="IPR001466">
    <property type="entry name" value="Beta-lactam-related"/>
</dbReference>
<dbReference type="Pfam" id="PF00144">
    <property type="entry name" value="Beta-lactamase"/>
    <property type="match status" value="1"/>
</dbReference>
<name>A0ABW3ZUS7_9BACI</name>
<dbReference type="InterPro" id="IPR050789">
    <property type="entry name" value="Diverse_Enzym_Activities"/>
</dbReference>
<evidence type="ECO:0000313" key="3">
    <source>
        <dbReference type="EMBL" id="MFD1362145.1"/>
    </source>
</evidence>
<keyword evidence="1 3" id="KW-0378">Hydrolase</keyword>
<dbReference type="InterPro" id="IPR012338">
    <property type="entry name" value="Beta-lactam/transpept-like"/>
</dbReference>
<keyword evidence="4" id="KW-1185">Reference proteome</keyword>
<proteinExistence type="predicted"/>
<dbReference type="Proteomes" id="UP001597178">
    <property type="component" value="Unassembled WGS sequence"/>
</dbReference>
<reference evidence="4" key="1">
    <citation type="journal article" date="2019" name="Int. J. Syst. Evol. Microbiol.">
        <title>The Global Catalogue of Microorganisms (GCM) 10K type strain sequencing project: providing services to taxonomists for standard genome sequencing and annotation.</title>
        <authorList>
            <consortium name="The Broad Institute Genomics Platform"/>
            <consortium name="The Broad Institute Genome Sequencing Center for Infectious Disease"/>
            <person name="Wu L."/>
            <person name="Ma J."/>
        </authorList>
    </citation>
    <scope>NUCLEOTIDE SEQUENCE [LARGE SCALE GENOMIC DNA]</scope>
    <source>
        <strain evidence="4">CCUG 54822</strain>
    </source>
</reference>
<dbReference type="EC" id="3.-.-.-" evidence="3"/>